<organism evidence="1 2">
    <name type="scientific">Thermococcus barophilus</name>
    <dbReference type="NCBI Taxonomy" id="55802"/>
    <lineage>
        <taxon>Archaea</taxon>
        <taxon>Methanobacteriati</taxon>
        <taxon>Methanobacteriota</taxon>
        <taxon>Thermococci</taxon>
        <taxon>Thermococcales</taxon>
        <taxon>Thermococcaceae</taxon>
        <taxon>Thermococcus</taxon>
    </lineage>
</organism>
<dbReference type="Proteomes" id="UP000066042">
    <property type="component" value="Chromosome"/>
</dbReference>
<evidence type="ECO:0000313" key="1">
    <source>
        <dbReference type="EMBL" id="ALM76236.1"/>
    </source>
</evidence>
<dbReference type="RefSeq" id="WP_056934662.1">
    <property type="nucleotide sequence ID" value="NZ_CP013050.1"/>
</dbReference>
<evidence type="ECO:0000313" key="2">
    <source>
        <dbReference type="Proteomes" id="UP000066042"/>
    </source>
</evidence>
<dbReference type="AlphaFoldDB" id="A0A0S1XEJ8"/>
<dbReference type="EMBL" id="CP013050">
    <property type="protein sequence ID" value="ALM76236.1"/>
    <property type="molecule type" value="Genomic_DNA"/>
</dbReference>
<protein>
    <submittedName>
        <fullName evidence="1">Uncharacterized protein</fullName>
    </submittedName>
</protein>
<reference evidence="1 2" key="1">
    <citation type="journal article" date="2016" name="Genome Announc.">
        <title>Complete genome sequence of the hyperthermophilic and piezophilic archaeon Thermococcus barophilus Ch5, capable of growth at the expense of hydrogenogenesis from carbon monoxide and formate.</title>
        <authorList>
            <person name="Oger P."/>
            <person name="Sokolova T.G."/>
            <person name="Kozhevnikova D.A."/>
            <person name="Taranov E.A."/>
            <person name="Vannier P."/>
            <person name="Lee H.S."/>
            <person name="Kwon K.K."/>
            <person name="Kang S.G."/>
            <person name="Lee J.H."/>
            <person name="Bonch-Osmolovskaya E.A."/>
            <person name="Lebedinsky A.V."/>
        </authorList>
    </citation>
    <scope>NUCLEOTIDE SEQUENCE [LARGE SCALE GENOMIC DNA]</scope>
    <source>
        <strain evidence="2">Ch5</strain>
    </source>
</reference>
<name>A0A0S1XEJ8_THEBA</name>
<sequence length="181" mass="21263">MASRTAFVYQDQLTYEDAFTYFKRLMRDAENRVIFSRALQEARKGLSVSLHVMDIDSLVMQYLYDRKGNVVGRRILGAFEIKYKAKRTVKGSELLVNGKQFENLVWFARKTDIPVYYIVNVGNEEFYIFNVQHVSPRLEWRGEGSNYDYYAVLNVRDDKVIRAEKHELGDILRLLLFEGVI</sequence>
<dbReference type="PATRIC" id="fig|55802.8.peg.2321"/>
<proteinExistence type="predicted"/>
<accession>A0A0S1XEJ8</accession>
<gene>
    <name evidence="1" type="ORF">TBCH5v1_2341</name>
</gene>
<dbReference type="STRING" id="55802.TBCH5v1_2341"/>
<dbReference type="GeneID" id="26137556"/>